<sequence length="414" mass="48370">MFKSSGNKVIDDFIRHTATVSIKKLIGVLEFVPYEQFKNKVFIAEEDLAYNFTRSHNYTVVLKKLNNSENFTSKELNELKVFYQIKKNYNSSYISEYLGITQDPSTKDIMIIMPYYNSGDLKHYLSNDFYNTSWNMKLYILYRIISGLENIHKANFIHRDLHSGNIFFNKESTYIGDLGISKSAIEATESTENYGIIPYMAPELFKGQKYTKASDIYSFGMIMWEFMTGRSPFWDENHDTELIIKIYDGLRPPIVTNAPEGYIELMKKCWHSDPNKRPTTAHVWNRINFMWNNESQNESNQAPTKIIESTDIGPVTKNNPAAIYMSRPSSHMIQTAMSLRSSRIQSIELDPFYYYQKTNKVTTDKRKFEDDPAEDCNDSKDNDQSNKKRKFLEDSDYFTREIELDINFPDKIIA</sequence>
<evidence type="ECO:0000313" key="9">
    <source>
        <dbReference type="Proteomes" id="UP000247702"/>
    </source>
</evidence>
<protein>
    <submittedName>
        <fullName evidence="8">Kinase-like domain-containing protein</fullName>
    </submittedName>
</protein>
<dbReference type="Proteomes" id="UP000615446">
    <property type="component" value="Unassembled WGS sequence"/>
</dbReference>
<feature type="domain" description="Protein kinase" evidence="6">
    <location>
        <begin position="20"/>
        <end position="290"/>
    </location>
</feature>
<gene>
    <name evidence="8" type="ORF">RCL2_000653200</name>
    <name evidence="7" type="ORF">RclHR1_08470003</name>
</gene>
<dbReference type="GO" id="GO:0004674">
    <property type="term" value="F:protein serine/threonine kinase activity"/>
    <property type="evidence" value="ECO:0007669"/>
    <property type="project" value="TreeGrafter"/>
</dbReference>
<feature type="region of interest" description="Disordered" evidence="5">
    <location>
        <begin position="366"/>
        <end position="390"/>
    </location>
</feature>
<dbReference type="InterPro" id="IPR001245">
    <property type="entry name" value="Ser-Thr/Tyr_kinase_cat_dom"/>
</dbReference>
<dbReference type="EMBL" id="BEXD01004256">
    <property type="protein sequence ID" value="GBC08892.1"/>
    <property type="molecule type" value="Genomic_DNA"/>
</dbReference>
<evidence type="ECO:0000313" key="7">
    <source>
        <dbReference type="EMBL" id="GBC08892.1"/>
    </source>
</evidence>
<name>A0A2Z6SG06_9GLOM</name>
<keyword evidence="3 8" id="KW-0418">Kinase</keyword>
<dbReference type="EMBL" id="BLAL01000043">
    <property type="protein sequence ID" value="GES79220.1"/>
    <property type="molecule type" value="Genomic_DNA"/>
</dbReference>
<evidence type="ECO:0000256" key="5">
    <source>
        <dbReference type="SAM" id="MobiDB-lite"/>
    </source>
</evidence>
<proteinExistence type="predicted"/>
<dbReference type="PRINTS" id="PR00109">
    <property type="entry name" value="TYRKINASE"/>
</dbReference>
<dbReference type="InterPro" id="IPR051681">
    <property type="entry name" value="Ser/Thr_Kinases-Pseudokinases"/>
</dbReference>
<evidence type="ECO:0000313" key="8">
    <source>
        <dbReference type="EMBL" id="GES79220.1"/>
    </source>
</evidence>
<evidence type="ECO:0000259" key="6">
    <source>
        <dbReference type="PROSITE" id="PS50011"/>
    </source>
</evidence>
<dbReference type="GO" id="GO:0005524">
    <property type="term" value="F:ATP binding"/>
    <property type="evidence" value="ECO:0007669"/>
    <property type="project" value="UniProtKB-KW"/>
</dbReference>
<evidence type="ECO:0000256" key="2">
    <source>
        <dbReference type="ARBA" id="ARBA00022741"/>
    </source>
</evidence>
<dbReference type="OrthoDB" id="4062651at2759"/>
<evidence type="ECO:0000256" key="4">
    <source>
        <dbReference type="ARBA" id="ARBA00022840"/>
    </source>
</evidence>
<dbReference type="PANTHER" id="PTHR44329">
    <property type="entry name" value="SERINE/THREONINE-PROTEIN KINASE TNNI3K-RELATED"/>
    <property type="match status" value="1"/>
</dbReference>
<keyword evidence="4" id="KW-0067">ATP-binding</keyword>
<dbReference type="Gene3D" id="1.10.510.10">
    <property type="entry name" value="Transferase(Phosphotransferase) domain 1"/>
    <property type="match status" value="1"/>
</dbReference>
<dbReference type="SUPFAM" id="SSF56112">
    <property type="entry name" value="Protein kinase-like (PK-like)"/>
    <property type="match status" value="1"/>
</dbReference>
<keyword evidence="9" id="KW-1185">Reference proteome</keyword>
<evidence type="ECO:0000256" key="1">
    <source>
        <dbReference type="ARBA" id="ARBA00022679"/>
    </source>
</evidence>
<comment type="caution">
    <text evidence="7">The sequence shown here is derived from an EMBL/GenBank/DDBJ whole genome shotgun (WGS) entry which is preliminary data.</text>
</comment>
<evidence type="ECO:0000256" key="3">
    <source>
        <dbReference type="ARBA" id="ARBA00022777"/>
    </source>
</evidence>
<organism evidence="7 9">
    <name type="scientific">Rhizophagus clarus</name>
    <dbReference type="NCBI Taxonomy" id="94130"/>
    <lineage>
        <taxon>Eukaryota</taxon>
        <taxon>Fungi</taxon>
        <taxon>Fungi incertae sedis</taxon>
        <taxon>Mucoromycota</taxon>
        <taxon>Glomeromycotina</taxon>
        <taxon>Glomeromycetes</taxon>
        <taxon>Glomerales</taxon>
        <taxon>Glomeraceae</taxon>
        <taxon>Rhizophagus</taxon>
    </lineage>
</organism>
<dbReference type="InterPro" id="IPR011009">
    <property type="entry name" value="Kinase-like_dom_sf"/>
</dbReference>
<accession>A0A2Z6SG06</accession>
<dbReference type="PANTHER" id="PTHR44329:SF288">
    <property type="entry name" value="MITOGEN-ACTIVATED PROTEIN KINASE KINASE KINASE 20"/>
    <property type="match status" value="1"/>
</dbReference>
<reference evidence="8" key="2">
    <citation type="submission" date="2019-10" db="EMBL/GenBank/DDBJ databases">
        <title>Conservation and host-specific expression of non-tandemly repeated heterogenous ribosome RNA gene in arbuscular mycorrhizal fungi.</title>
        <authorList>
            <person name="Maeda T."/>
            <person name="Kobayashi Y."/>
            <person name="Nakagawa T."/>
            <person name="Ezawa T."/>
            <person name="Yamaguchi K."/>
            <person name="Bino T."/>
            <person name="Nishimoto Y."/>
            <person name="Shigenobu S."/>
            <person name="Kawaguchi M."/>
        </authorList>
    </citation>
    <scope>NUCLEOTIDE SEQUENCE</scope>
    <source>
        <strain evidence="8">HR1</strain>
    </source>
</reference>
<dbReference type="Pfam" id="PF07714">
    <property type="entry name" value="PK_Tyr_Ser-Thr"/>
    <property type="match status" value="1"/>
</dbReference>
<dbReference type="PROSITE" id="PS50011">
    <property type="entry name" value="PROTEIN_KINASE_DOM"/>
    <property type="match status" value="1"/>
</dbReference>
<feature type="compositionally biased region" description="Basic and acidic residues" evidence="5">
    <location>
        <begin position="377"/>
        <end position="390"/>
    </location>
</feature>
<dbReference type="Proteomes" id="UP000247702">
    <property type="component" value="Unassembled WGS sequence"/>
</dbReference>
<reference evidence="7 9" key="1">
    <citation type="submission" date="2017-11" db="EMBL/GenBank/DDBJ databases">
        <title>The genome of Rhizophagus clarus HR1 reveals common genetic basis of auxotrophy among arbuscular mycorrhizal fungi.</title>
        <authorList>
            <person name="Kobayashi Y."/>
        </authorList>
    </citation>
    <scope>NUCLEOTIDE SEQUENCE [LARGE SCALE GENOMIC DNA]</scope>
    <source>
        <strain evidence="7 9">HR1</strain>
    </source>
</reference>
<keyword evidence="2" id="KW-0547">Nucleotide-binding</keyword>
<dbReference type="InterPro" id="IPR000719">
    <property type="entry name" value="Prot_kinase_dom"/>
</dbReference>
<dbReference type="AlphaFoldDB" id="A0A2Z6SG06"/>
<keyword evidence="1" id="KW-0808">Transferase</keyword>